<feature type="chain" id="PRO_5001868684" description="diguanylate cyclase" evidence="5">
    <location>
        <begin position="17"/>
        <end position="1014"/>
    </location>
</feature>
<dbReference type="InterPro" id="IPR013783">
    <property type="entry name" value="Ig-like_fold"/>
</dbReference>
<dbReference type="InterPro" id="IPR029787">
    <property type="entry name" value="Nucleotide_cyclase"/>
</dbReference>
<dbReference type="GO" id="GO:0052621">
    <property type="term" value="F:diguanylate cyclase activity"/>
    <property type="evidence" value="ECO:0007669"/>
    <property type="project" value="UniProtKB-EC"/>
</dbReference>
<evidence type="ECO:0000313" key="7">
    <source>
        <dbReference type="EMBL" id="KFN41049.1"/>
    </source>
</evidence>
<dbReference type="FunFam" id="3.30.70.270:FF:000001">
    <property type="entry name" value="Diguanylate cyclase domain protein"/>
    <property type="match status" value="1"/>
</dbReference>
<feature type="domain" description="GGDEF" evidence="6">
    <location>
        <begin position="869"/>
        <end position="1005"/>
    </location>
</feature>
<evidence type="ECO:0000259" key="6">
    <source>
        <dbReference type="PROSITE" id="PS50887"/>
    </source>
</evidence>
<dbReference type="PROSITE" id="PS50887">
    <property type="entry name" value="GGDEF"/>
    <property type="match status" value="1"/>
</dbReference>
<dbReference type="EC" id="2.7.7.65" evidence="2"/>
<dbReference type="InterPro" id="IPR043128">
    <property type="entry name" value="Rev_trsase/Diguanyl_cyclase"/>
</dbReference>
<dbReference type="SMART" id="SM00267">
    <property type="entry name" value="GGDEF"/>
    <property type="match status" value="1"/>
</dbReference>
<keyword evidence="8" id="KW-1185">Reference proteome</keyword>
<protein>
    <recommendedName>
        <fullName evidence="2">diguanylate cyclase</fullName>
        <ecNumber evidence="2">2.7.7.65</ecNumber>
    </recommendedName>
</protein>
<comment type="catalytic activity">
    <reaction evidence="3">
        <text>2 GTP = 3',3'-c-di-GMP + 2 diphosphate</text>
        <dbReference type="Rhea" id="RHEA:24898"/>
        <dbReference type="ChEBI" id="CHEBI:33019"/>
        <dbReference type="ChEBI" id="CHEBI:37565"/>
        <dbReference type="ChEBI" id="CHEBI:58805"/>
        <dbReference type="EC" id="2.7.7.65"/>
    </reaction>
</comment>
<dbReference type="Gene3D" id="2.130.10.10">
    <property type="entry name" value="YVTN repeat-like/Quinoprotein amine dehydrogenase"/>
    <property type="match status" value="3"/>
</dbReference>
<dbReference type="InterPro" id="IPR011047">
    <property type="entry name" value="Quinoprotein_ADH-like_sf"/>
</dbReference>
<dbReference type="eggNOG" id="COG3292">
    <property type="taxonomic scope" value="Bacteria"/>
</dbReference>
<dbReference type="NCBIfam" id="TIGR00254">
    <property type="entry name" value="GGDEF"/>
    <property type="match status" value="1"/>
</dbReference>
<feature type="transmembrane region" description="Helical" evidence="4">
    <location>
        <begin position="774"/>
        <end position="796"/>
    </location>
</feature>
<keyword evidence="4" id="KW-0812">Transmembrane</keyword>
<dbReference type="GO" id="GO:1902201">
    <property type="term" value="P:negative regulation of bacterial-type flagellum-dependent cell motility"/>
    <property type="evidence" value="ECO:0007669"/>
    <property type="project" value="TreeGrafter"/>
</dbReference>
<dbReference type="Gene3D" id="3.30.70.270">
    <property type="match status" value="1"/>
</dbReference>
<dbReference type="InterPro" id="IPR050469">
    <property type="entry name" value="Diguanylate_Cyclase"/>
</dbReference>
<dbReference type="PANTHER" id="PTHR45138">
    <property type="entry name" value="REGULATORY COMPONENTS OF SENSORY TRANSDUCTION SYSTEM"/>
    <property type="match status" value="1"/>
</dbReference>
<evidence type="ECO:0000256" key="3">
    <source>
        <dbReference type="ARBA" id="ARBA00034247"/>
    </source>
</evidence>
<evidence type="ECO:0000313" key="8">
    <source>
        <dbReference type="Proteomes" id="UP000029385"/>
    </source>
</evidence>
<accession>A0A091APY9</accession>
<keyword evidence="4" id="KW-0472">Membrane</keyword>
<proteinExistence type="predicted"/>
<sequence>MLLLAALFAAPLCARSAGPIDLEQISQVPAQLFDEGSGLPDLTVTAVETAPDGFVWVGTMRGVARFDGHRMTAVPGPDNALTGPIRDLKIEPTGQVWVATARNGVYRWDGHDWQRFDENVGLPAQNAIRLRVFAAEQGPRLFATGAGFVAEWDGKRWHPHALPDALADVEIFDVELLEQDGIQTLWIASFGQGLLRCVARAPCTSVTMPGPGPRFFEVSSLASVAETDGSTSLWVGSYGGGLARLNAGQWTRFHSGNTALTGDYVLRLQTLPRTGKRPQLWVGLRSGLARLRHGEFEMVAPVGQWANGRINSLSVTRDAQDNAQLWVGSDAGAARMRLQGNWRTISRAGQRGNGVWSVLFEADGAGNERLWLGTDGEGLLRYEGGEWQQYGTAEGLPTMTARTVVRVPDGSALGQLWVGTWDGHIARFDGARFREMPTPWPKFDREAVGVILPVSENEVYVGLRAGGVAHWIDGQWRRFDPADPVNPARVPDLQLTGTDGDRVLWATTYGRGLARLRDGQWRYFYRDIGLPADDLGGITLMPDAKGRQILWIGSKAHGVLRIDVSEPDAPRMVTTPALPDPPDRYVYGVERDGAGDLIVCTNYGAARWRPRADGSFDALTFHRSDGLPHDECNGGALTIDSLGRAWIGTIGGAAVYLPRPPGSEGAQAPLRIARVTADGVDRTADVLAGAIRLKADARSFDVQYSLLNGDREALTRYRTRLEPVEAQPGDWSDAHSRSFTGLPPGSYVLHVEARDYAGVHAKPLAVKFDIPLPWWRQPLAEAAFAIVALGAGLILLRWRERQSRQREQQLIELVRLRTHELETRGLELRRMNEELTRLSYHDALTDLANRRMLLERLHGEWELSQARGTSLAFLLFDLDQFKAYNDHRGHLAGDDCLRDLGHRIEAELRKPEDTAGRYGGEEFGVVLPGLSLDQAMVVAERIRRAVETAGLSHPTTPQGVVTISVGVAAMQPRPGLSAELLIAAADAALYRAKQTGKNRVEAASPDHPRNPANS</sequence>
<dbReference type="AlphaFoldDB" id="A0A091APY9"/>
<name>A0A091APY9_9GAMM</name>
<dbReference type="InterPro" id="IPR000160">
    <property type="entry name" value="GGDEF_dom"/>
</dbReference>
<keyword evidence="4" id="KW-1133">Transmembrane helix</keyword>
<dbReference type="Proteomes" id="UP000029385">
    <property type="component" value="Unassembled WGS sequence"/>
</dbReference>
<dbReference type="Gene3D" id="2.60.40.10">
    <property type="entry name" value="Immunoglobulins"/>
    <property type="match status" value="1"/>
</dbReference>
<comment type="cofactor">
    <cofactor evidence="1">
        <name>Mg(2+)</name>
        <dbReference type="ChEBI" id="CHEBI:18420"/>
    </cofactor>
</comment>
<dbReference type="SUPFAM" id="SSF55073">
    <property type="entry name" value="Nucleotide cyclase"/>
    <property type="match status" value="1"/>
</dbReference>
<reference evidence="7 8" key="1">
    <citation type="submission" date="2013-09" db="EMBL/GenBank/DDBJ databases">
        <title>Genome sequencing of Arenimonas oryziterrae.</title>
        <authorList>
            <person name="Chen F."/>
            <person name="Wang G."/>
        </authorList>
    </citation>
    <scope>NUCLEOTIDE SEQUENCE [LARGE SCALE GENOMIC DNA]</scope>
    <source>
        <strain evidence="7 8">YC6267</strain>
    </source>
</reference>
<dbReference type="SUPFAM" id="SSF63829">
    <property type="entry name" value="Calcium-dependent phosphotriesterase"/>
    <property type="match status" value="1"/>
</dbReference>
<keyword evidence="5" id="KW-0732">Signal</keyword>
<dbReference type="EMBL" id="AVCI01000045">
    <property type="protein sequence ID" value="KFN41049.1"/>
    <property type="molecule type" value="Genomic_DNA"/>
</dbReference>
<evidence type="ECO:0000256" key="1">
    <source>
        <dbReference type="ARBA" id="ARBA00001946"/>
    </source>
</evidence>
<organism evidence="7 8">
    <name type="scientific">Arenimonas oryziterrae DSM 21050 = YC6267</name>
    <dbReference type="NCBI Taxonomy" id="1121015"/>
    <lineage>
        <taxon>Bacteria</taxon>
        <taxon>Pseudomonadati</taxon>
        <taxon>Pseudomonadota</taxon>
        <taxon>Gammaproteobacteria</taxon>
        <taxon>Lysobacterales</taxon>
        <taxon>Lysobacteraceae</taxon>
        <taxon>Arenimonas</taxon>
    </lineage>
</organism>
<gene>
    <name evidence="7" type="ORF">N789_03970</name>
</gene>
<dbReference type="Pfam" id="PF00990">
    <property type="entry name" value="GGDEF"/>
    <property type="match status" value="1"/>
</dbReference>
<dbReference type="CDD" id="cd01949">
    <property type="entry name" value="GGDEF"/>
    <property type="match status" value="1"/>
</dbReference>
<dbReference type="SUPFAM" id="SSF50998">
    <property type="entry name" value="Quinoprotein alcohol dehydrogenase-like"/>
    <property type="match status" value="2"/>
</dbReference>
<evidence type="ECO:0000256" key="4">
    <source>
        <dbReference type="SAM" id="Phobius"/>
    </source>
</evidence>
<dbReference type="eggNOG" id="COG3706">
    <property type="taxonomic scope" value="Bacteria"/>
</dbReference>
<dbReference type="PANTHER" id="PTHR45138:SF9">
    <property type="entry name" value="DIGUANYLATE CYCLASE DGCM-RELATED"/>
    <property type="match status" value="1"/>
</dbReference>
<dbReference type="GO" id="GO:0005886">
    <property type="term" value="C:plasma membrane"/>
    <property type="evidence" value="ECO:0007669"/>
    <property type="project" value="TreeGrafter"/>
</dbReference>
<dbReference type="RefSeq" id="WP_022967743.1">
    <property type="nucleotide sequence ID" value="NZ_ATVD01000001.1"/>
</dbReference>
<dbReference type="PATRIC" id="fig|1121015.4.peg.2474"/>
<dbReference type="InterPro" id="IPR015943">
    <property type="entry name" value="WD40/YVTN_repeat-like_dom_sf"/>
</dbReference>
<dbReference type="GO" id="GO:0043709">
    <property type="term" value="P:cell adhesion involved in single-species biofilm formation"/>
    <property type="evidence" value="ECO:0007669"/>
    <property type="project" value="TreeGrafter"/>
</dbReference>
<evidence type="ECO:0000256" key="2">
    <source>
        <dbReference type="ARBA" id="ARBA00012528"/>
    </source>
</evidence>
<dbReference type="STRING" id="1121015.GCA_000420545_00067"/>
<feature type="signal peptide" evidence="5">
    <location>
        <begin position="1"/>
        <end position="16"/>
    </location>
</feature>
<comment type="caution">
    <text evidence="7">The sequence shown here is derived from an EMBL/GenBank/DDBJ whole genome shotgun (WGS) entry which is preliminary data.</text>
</comment>
<evidence type="ECO:0000256" key="5">
    <source>
        <dbReference type="SAM" id="SignalP"/>
    </source>
</evidence>